<dbReference type="EMBL" id="VSSQ01040330">
    <property type="protein sequence ID" value="MPM93544.1"/>
    <property type="molecule type" value="Genomic_DNA"/>
</dbReference>
<evidence type="ECO:0000256" key="1">
    <source>
        <dbReference type="SAM" id="MobiDB-lite"/>
    </source>
</evidence>
<dbReference type="AlphaFoldDB" id="A0A645DVK8"/>
<comment type="caution">
    <text evidence="2">The sequence shown here is derived from an EMBL/GenBank/DDBJ whole genome shotgun (WGS) entry which is preliminary data.</text>
</comment>
<name>A0A645DVK8_9ZZZZ</name>
<sequence>MDVGNLAHAFKALSDQRRHRQPAPLEGAHHVGNAGECAFHNGAALVIHLRGERDGHGAAQRMAEDEAVTVWGALCQPIPRGAGVFQRRGFRGQLGRAFAEAAIVHGQHRESEAVHAPDARHRARDVPARAMQVQHHRRIRRRCRHPQCVQFFLGLRDLGRQGNPHIFQPRHVAVAAPDAVAGLEDPLALLGVERDHSGGQGHGSSGGRCGNPASFHDAGSDFTRGKKVP</sequence>
<gene>
    <name evidence="2" type="ORF">SDC9_140683</name>
</gene>
<evidence type="ECO:0000313" key="2">
    <source>
        <dbReference type="EMBL" id="MPM93544.1"/>
    </source>
</evidence>
<accession>A0A645DVK8</accession>
<feature type="region of interest" description="Disordered" evidence="1">
    <location>
        <begin position="193"/>
        <end position="229"/>
    </location>
</feature>
<feature type="region of interest" description="Disordered" evidence="1">
    <location>
        <begin position="108"/>
        <end position="130"/>
    </location>
</feature>
<organism evidence="2">
    <name type="scientific">bioreactor metagenome</name>
    <dbReference type="NCBI Taxonomy" id="1076179"/>
    <lineage>
        <taxon>unclassified sequences</taxon>
        <taxon>metagenomes</taxon>
        <taxon>ecological metagenomes</taxon>
    </lineage>
</organism>
<reference evidence="2" key="1">
    <citation type="submission" date="2019-08" db="EMBL/GenBank/DDBJ databases">
        <authorList>
            <person name="Kucharzyk K."/>
            <person name="Murdoch R.W."/>
            <person name="Higgins S."/>
            <person name="Loffler F."/>
        </authorList>
    </citation>
    <scope>NUCLEOTIDE SEQUENCE</scope>
</reference>
<feature type="compositionally biased region" description="Basic and acidic residues" evidence="1">
    <location>
        <begin position="108"/>
        <end position="127"/>
    </location>
</feature>
<feature type="compositionally biased region" description="Gly residues" evidence="1">
    <location>
        <begin position="198"/>
        <end position="209"/>
    </location>
</feature>
<proteinExistence type="predicted"/>
<protein>
    <submittedName>
        <fullName evidence="2">Uncharacterized protein</fullName>
    </submittedName>
</protein>